<protein>
    <submittedName>
        <fullName evidence="1">Uncharacterized protein</fullName>
    </submittedName>
</protein>
<name>A0A0G4NQ55_VERLO</name>
<reference evidence="2" key="1">
    <citation type="submission" date="2015-05" db="EMBL/GenBank/DDBJ databases">
        <authorList>
            <person name="Fogelqvist Johan"/>
        </authorList>
    </citation>
    <scope>NUCLEOTIDE SEQUENCE [LARGE SCALE GENOMIC DNA]</scope>
</reference>
<evidence type="ECO:0000313" key="1">
    <source>
        <dbReference type="EMBL" id="CRK48554.1"/>
    </source>
</evidence>
<sequence>MSPFPLGQAPKIVPTLPTPTLPPSALPSFTVICSTTIAAPPLAVLAKLLDTTTW</sequence>
<feature type="non-terminal residue" evidence="1">
    <location>
        <position position="54"/>
    </location>
</feature>
<accession>A0A0G4NQ55</accession>
<dbReference type="Proteomes" id="UP000045706">
    <property type="component" value="Unassembled WGS sequence"/>
</dbReference>
<dbReference type="EMBL" id="CVQI01037630">
    <property type="protein sequence ID" value="CRK48554.1"/>
    <property type="molecule type" value="Genomic_DNA"/>
</dbReference>
<evidence type="ECO:0000313" key="2">
    <source>
        <dbReference type="Proteomes" id="UP000045706"/>
    </source>
</evidence>
<gene>
    <name evidence="1" type="ORF">BN1723_020585</name>
</gene>
<dbReference type="AlphaFoldDB" id="A0A0G4NQ55"/>
<proteinExistence type="predicted"/>
<organism evidence="1 2">
    <name type="scientific">Verticillium longisporum</name>
    <name type="common">Verticillium dahliae var. longisporum</name>
    <dbReference type="NCBI Taxonomy" id="100787"/>
    <lineage>
        <taxon>Eukaryota</taxon>
        <taxon>Fungi</taxon>
        <taxon>Dikarya</taxon>
        <taxon>Ascomycota</taxon>
        <taxon>Pezizomycotina</taxon>
        <taxon>Sordariomycetes</taxon>
        <taxon>Hypocreomycetidae</taxon>
        <taxon>Glomerellales</taxon>
        <taxon>Plectosphaerellaceae</taxon>
        <taxon>Verticillium</taxon>
    </lineage>
</organism>